<evidence type="ECO:0000259" key="5">
    <source>
        <dbReference type="Pfam" id="PF03953"/>
    </source>
</evidence>
<evidence type="ECO:0000256" key="2">
    <source>
        <dbReference type="ARBA" id="ARBA00022701"/>
    </source>
</evidence>
<proteinExistence type="inferred from homology"/>
<dbReference type="Proteomes" id="UP001497525">
    <property type="component" value="Unassembled WGS sequence"/>
</dbReference>
<evidence type="ECO:0000313" key="7">
    <source>
        <dbReference type="Proteomes" id="UP001497525"/>
    </source>
</evidence>
<keyword evidence="4" id="KW-0342">GTP-binding</keyword>
<comment type="similarity">
    <text evidence="1">Belongs to the tubulin family.</text>
</comment>
<comment type="caution">
    <text evidence="6">The sequence shown here is derived from an EMBL/GenBank/DDBJ whole genome shotgun (WGS) entry which is preliminary data.</text>
</comment>
<dbReference type="InterPro" id="IPR018316">
    <property type="entry name" value="Tubulin/FtsZ_2-layer-sand-dom"/>
</dbReference>
<keyword evidence="3" id="KW-0547">Nucleotide-binding</keyword>
<dbReference type="GO" id="GO:0005874">
    <property type="term" value="C:microtubule"/>
    <property type="evidence" value="ECO:0007669"/>
    <property type="project" value="UniProtKB-KW"/>
</dbReference>
<dbReference type="Pfam" id="PF03953">
    <property type="entry name" value="Tubulin_C"/>
    <property type="match status" value="1"/>
</dbReference>
<dbReference type="AlphaFoldDB" id="A0AAV2TK57"/>
<keyword evidence="2" id="KW-0493">Microtubule</keyword>
<dbReference type="InterPro" id="IPR037103">
    <property type="entry name" value="Tubulin/FtsZ-like_C"/>
</dbReference>
<dbReference type="GO" id="GO:0007017">
    <property type="term" value="P:microtubule-based process"/>
    <property type="evidence" value="ECO:0007669"/>
    <property type="project" value="InterPro"/>
</dbReference>
<name>A0AAV2TK57_CALDB</name>
<gene>
    <name evidence="6" type="ORF">CDAUBV1_LOCUS10871</name>
</gene>
<protein>
    <recommendedName>
        <fullName evidence="5">Tubulin/FtsZ 2-layer sandwich domain-containing protein</fullName>
    </recommendedName>
</protein>
<dbReference type="InterPro" id="IPR008280">
    <property type="entry name" value="Tub_FtsZ_C"/>
</dbReference>
<evidence type="ECO:0000256" key="4">
    <source>
        <dbReference type="ARBA" id="ARBA00023134"/>
    </source>
</evidence>
<feature type="non-terminal residue" evidence="6">
    <location>
        <position position="94"/>
    </location>
</feature>
<evidence type="ECO:0000313" key="6">
    <source>
        <dbReference type="EMBL" id="CAL5136755.1"/>
    </source>
</evidence>
<dbReference type="InterPro" id="IPR000217">
    <property type="entry name" value="Tubulin"/>
</dbReference>
<accession>A0AAV2TK57</accession>
<organism evidence="6 7">
    <name type="scientific">Calicophoron daubneyi</name>
    <name type="common">Rumen fluke</name>
    <name type="synonym">Paramphistomum daubneyi</name>
    <dbReference type="NCBI Taxonomy" id="300641"/>
    <lineage>
        <taxon>Eukaryota</taxon>
        <taxon>Metazoa</taxon>
        <taxon>Spiralia</taxon>
        <taxon>Lophotrochozoa</taxon>
        <taxon>Platyhelminthes</taxon>
        <taxon>Trematoda</taxon>
        <taxon>Digenea</taxon>
        <taxon>Plagiorchiida</taxon>
        <taxon>Pronocephalata</taxon>
        <taxon>Paramphistomoidea</taxon>
        <taxon>Paramphistomidae</taxon>
        <taxon>Calicophoron</taxon>
    </lineage>
</organism>
<reference evidence="6" key="1">
    <citation type="submission" date="2024-06" db="EMBL/GenBank/DDBJ databases">
        <authorList>
            <person name="Liu X."/>
            <person name="Lenzi L."/>
            <person name="Haldenby T S."/>
            <person name="Uol C."/>
        </authorList>
    </citation>
    <scope>NUCLEOTIDE SEQUENCE</scope>
</reference>
<feature type="domain" description="Tubulin/FtsZ 2-layer sandwich" evidence="5">
    <location>
        <begin position="42"/>
        <end position="92"/>
    </location>
</feature>
<dbReference type="Gene3D" id="3.30.1330.20">
    <property type="entry name" value="Tubulin/FtsZ, C-terminal domain"/>
    <property type="match status" value="1"/>
</dbReference>
<dbReference type="EMBL" id="CAXLJL010000347">
    <property type="protein sequence ID" value="CAL5136755.1"/>
    <property type="molecule type" value="Genomic_DNA"/>
</dbReference>
<dbReference type="PANTHER" id="PTHR11588">
    <property type="entry name" value="TUBULIN"/>
    <property type="match status" value="1"/>
</dbReference>
<evidence type="ECO:0000256" key="1">
    <source>
        <dbReference type="ARBA" id="ARBA00009636"/>
    </source>
</evidence>
<feature type="non-terminal residue" evidence="6">
    <location>
        <position position="1"/>
    </location>
</feature>
<dbReference type="GO" id="GO:0005525">
    <property type="term" value="F:GTP binding"/>
    <property type="evidence" value="ECO:0007669"/>
    <property type="project" value="UniProtKB-KW"/>
</dbReference>
<dbReference type="SUPFAM" id="SSF55307">
    <property type="entry name" value="Tubulin C-terminal domain-like"/>
    <property type="match status" value="1"/>
</dbReference>
<sequence>EGAGPQKQASFYQDKCGILNSFSMTPRATVCGRIPTSRGGPQYRALTVPELSQQMFDAKNMVDACDLRQGRYLADAVLFRDRMPMKKMDEQMLK</sequence>
<evidence type="ECO:0000256" key="3">
    <source>
        <dbReference type="ARBA" id="ARBA00022741"/>
    </source>
</evidence>